<dbReference type="OrthoDB" id="2447216at2759"/>
<dbReference type="InterPro" id="IPR052980">
    <property type="entry name" value="Crinkler_effector"/>
</dbReference>
<dbReference type="HOGENOM" id="CLU_487825_0_0_1"/>
<evidence type="ECO:0000313" key="1">
    <source>
        <dbReference type="EMBL" id="EFJ36325.1"/>
    </source>
</evidence>
<proteinExistence type="predicted"/>
<sequence>MASAAAAGAVAAVAVPIEPYAIYGREVAAAEVENGVLDVPSGFLGDESLHPLWVHPNYDLLEEYIQLIMASGTGTPVDANKDTAPKRRKRVRRFSFHLVGTPGIGKSYFGHYWLYKQAKLKNKVVWRTKGDNPLYLCYDFSLEDPLVSVSLAYVIPPAWVMKSIWLIIDGESRGVAGHYGPLLQCVSPGRRGYHECSKDTGILCHLEAWSLEDLKACRDELQLEFSDRDIEQRYEICGGLPRLILDEQMSLAKLKSEMDNAASSASDWKAVIGHAAGDGEKRADLSDYLLHYKLPNVVDLNERYCYRVTKKELCFGSEYIEQRVCDLYEEQGFEAVKDFFDFCQEIPSAQSLAGKVLERHFHKTVRSGGGEFKMRPLNGPSSSCSPSISLKPQHFRRLRRWEITSDIPVDERGTSSGRRKKKQVDKAGFNIYMDTASTEDARRPGAEVATGLASLPEACFVEPYSATQKAFDSLFTPDIIFQDTVSRNHKLFWSAIWEVVQEYDIWHEKKQLPIPRLYKLIFVVPDSKFDTYSLQEYKKDDGDTYQQALPAMSRVQQFVMAFPWK</sequence>
<dbReference type="EMBL" id="GL377567">
    <property type="protein sequence ID" value="EFJ36325.1"/>
    <property type="molecule type" value="Genomic_DNA"/>
</dbReference>
<dbReference type="OMA" id="EYDIWHE"/>
<reference evidence="1 2" key="1">
    <citation type="journal article" date="2011" name="Science">
        <title>The Selaginella genome identifies genetic changes associated with the evolution of vascular plants.</title>
        <authorList>
            <person name="Banks J.A."/>
            <person name="Nishiyama T."/>
            <person name="Hasebe M."/>
            <person name="Bowman J.L."/>
            <person name="Gribskov M."/>
            <person name="dePamphilis C."/>
            <person name="Albert V.A."/>
            <person name="Aono N."/>
            <person name="Aoyama T."/>
            <person name="Ambrose B.A."/>
            <person name="Ashton N.W."/>
            <person name="Axtell M.J."/>
            <person name="Barker E."/>
            <person name="Barker M.S."/>
            <person name="Bennetzen J.L."/>
            <person name="Bonawitz N.D."/>
            <person name="Chapple C."/>
            <person name="Cheng C."/>
            <person name="Correa L.G."/>
            <person name="Dacre M."/>
            <person name="DeBarry J."/>
            <person name="Dreyer I."/>
            <person name="Elias M."/>
            <person name="Engstrom E.M."/>
            <person name="Estelle M."/>
            <person name="Feng L."/>
            <person name="Finet C."/>
            <person name="Floyd S.K."/>
            <person name="Frommer W.B."/>
            <person name="Fujita T."/>
            <person name="Gramzow L."/>
            <person name="Gutensohn M."/>
            <person name="Harholt J."/>
            <person name="Hattori M."/>
            <person name="Heyl A."/>
            <person name="Hirai T."/>
            <person name="Hiwatashi Y."/>
            <person name="Ishikawa M."/>
            <person name="Iwata M."/>
            <person name="Karol K.G."/>
            <person name="Koehler B."/>
            <person name="Kolukisaoglu U."/>
            <person name="Kubo M."/>
            <person name="Kurata T."/>
            <person name="Lalonde S."/>
            <person name="Li K."/>
            <person name="Li Y."/>
            <person name="Litt A."/>
            <person name="Lyons E."/>
            <person name="Manning G."/>
            <person name="Maruyama T."/>
            <person name="Michael T.P."/>
            <person name="Mikami K."/>
            <person name="Miyazaki S."/>
            <person name="Morinaga S."/>
            <person name="Murata T."/>
            <person name="Mueller-Roeber B."/>
            <person name="Nelson D.R."/>
            <person name="Obara M."/>
            <person name="Oguri Y."/>
            <person name="Olmstead R.G."/>
            <person name="Onodera N."/>
            <person name="Petersen B.L."/>
            <person name="Pils B."/>
            <person name="Prigge M."/>
            <person name="Rensing S.A."/>
            <person name="Riano-Pachon D.M."/>
            <person name="Roberts A.W."/>
            <person name="Sato Y."/>
            <person name="Scheller H.V."/>
            <person name="Schulz B."/>
            <person name="Schulz C."/>
            <person name="Shakirov E.V."/>
            <person name="Shibagaki N."/>
            <person name="Shinohara N."/>
            <person name="Shippen D.E."/>
            <person name="Soerensen I."/>
            <person name="Sotooka R."/>
            <person name="Sugimoto N."/>
            <person name="Sugita M."/>
            <person name="Sumikawa N."/>
            <person name="Tanurdzic M."/>
            <person name="Theissen G."/>
            <person name="Ulvskov P."/>
            <person name="Wakazuki S."/>
            <person name="Weng J.K."/>
            <person name="Willats W.W."/>
            <person name="Wipf D."/>
            <person name="Wolf P.G."/>
            <person name="Yang L."/>
            <person name="Zimmer A.D."/>
            <person name="Zhu Q."/>
            <person name="Mitros T."/>
            <person name="Hellsten U."/>
            <person name="Loque D."/>
            <person name="Otillar R."/>
            <person name="Salamov A."/>
            <person name="Schmutz J."/>
            <person name="Shapiro H."/>
            <person name="Lindquist E."/>
            <person name="Lucas S."/>
            <person name="Rokhsar D."/>
            <person name="Grigoriev I.V."/>
        </authorList>
    </citation>
    <scope>NUCLEOTIDE SEQUENCE [LARGE SCALE GENOMIC DNA]</scope>
</reference>
<dbReference type="InParanoid" id="D8QUN7"/>
<dbReference type="Proteomes" id="UP000001514">
    <property type="component" value="Unassembled WGS sequence"/>
</dbReference>
<dbReference type="AlphaFoldDB" id="D8QUN7"/>
<dbReference type="KEGG" id="smo:SELMODRAFT_404226"/>
<dbReference type="PANTHER" id="PTHR33129:SF1">
    <property type="entry name" value="ATP-BINDING PROTEIN"/>
    <property type="match status" value="1"/>
</dbReference>
<organism evidence="2">
    <name type="scientific">Selaginella moellendorffii</name>
    <name type="common">Spikemoss</name>
    <dbReference type="NCBI Taxonomy" id="88036"/>
    <lineage>
        <taxon>Eukaryota</taxon>
        <taxon>Viridiplantae</taxon>
        <taxon>Streptophyta</taxon>
        <taxon>Embryophyta</taxon>
        <taxon>Tracheophyta</taxon>
        <taxon>Lycopodiopsida</taxon>
        <taxon>Selaginellales</taxon>
        <taxon>Selaginellaceae</taxon>
        <taxon>Selaginella</taxon>
    </lineage>
</organism>
<keyword evidence="2" id="KW-1185">Reference proteome</keyword>
<accession>D8QUN7</accession>
<evidence type="ECO:0000313" key="2">
    <source>
        <dbReference type="Proteomes" id="UP000001514"/>
    </source>
</evidence>
<dbReference type="Gramene" id="EFJ36325">
    <property type="protein sequence ID" value="EFJ36325"/>
    <property type="gene ID" value="SELMODRAFT_404226"/>
</dbReference>
<dbReference type="PANTHER" id="PTHR33129">
    <property type="entry name" value="PROTEIN KINASE DOMAIN-CONTAINING PROTEIN-RELATED"/>
    <property type="match status" value="1"/>
</dbReference>
<name>D8QUN7_SELML</name>
<gene>
    <name evidence="1" type="ORF">SELMODRAFT_404226</name>
</gene>
<protein>
    <submittedName>
        <fullName evidence="1">Uncharacterized protein</fullName>
    </submittedName>
</protein>